<evidence type="ECO:0000313" key="8">
    <source>
        <dbReference type="Proteomes" id="UP001610631"/>
    </source>
</evidence>
<comment type="caution">
    <text evidence="7">The sequence shown here is derived from an EMBL/GenBank/DDBJ whole genome shotgun (WGS) entry which is preliminary data.</text>
</comment>
<proteinExistence type="inferred from homology"/>
<dbReference type="InterPro" id="IPR014284">
    <property type="entry name" value="RNA_pol_sigma-70_dom"/>
</dbReference>
<dbReference type="Pfam" id="PF04542">
    <property type="entry name" value="Sigma70_r2"/>
    <property type="match status" value="1"/>
</dbReference>
<organism evidence="7 8">
    <name type="scientific">Streptomyces racemochromogenes</name>
    <dbReference type="NCBI Taxonomy" id="67353"/>
    <lineage>
        <taxon>Bacteria</taxon>
        <taxon>Bacillati</taxon>
        <taxon>Actinomycetota</taxon>
        <taxon>Actinomycetes</taxon>
        <taxon>Kitasatosporales</taxon>
        <taxon>Streptomycetaceae</taxon>
        <taxon>Streptomyces</taxon>
    </lineage>
</organism>
<dbReference type="Gene3D" id="1.10.10.10">
    <property type="entry name" value="Winged helix-like DNA-binding domain superfamily/Winged helix DNA-binding domain"/>
    <property type="match status" value="1"/>
</dbReference>
<dbReference type="SUPFAM" id="SSF88946">
    <property type="entry name" value="Sigma2 domain of RNA polymerase sigma factors"/>
    <property type="match status" value="1"/>
</dbReference>
<feature type="domain" description="RNA polymerase sigma factor 70 region 4 type 2" evidence="6">
    <location>
        <begin position="150"/>
        <end position="202"/>
    </location>
</feature>
<dbReference type="PANTHER" id="PTHR43133">
    <property type="entry name" value="RNA POLYMERASE ECF-TYPE SIGMA FACTO"/>
    <property type="match status" value="1"/>
</dbReference>
<sequence length="223" mass="24652">MAAPRELPSDEVLVQRLRAGDEETFALVLDSWSGGMLRLAMSFVSTKDSAEEAVQDTWLAVIRGIDNFEGRASLKTWVYRILVNTAKARGTKESRTVPFASLLPEEAGPTVDAERFRAPGEQYAGHWVAGQEPRPWHIPEDHVLRGEVRELIAEAIDELPPRLRAVVTLRDVAGYGSEEVCSLLEISPGNQRVLLHRGRALLRRKLESYLFGAQGVAGGRGRA</sequence>
<dbReference type="InterPro" id="IPR039425">
    <property type="entry name" value="RNA_pol_sigma-70-like"/>
</dbReference>
<reference evidence="7 8" key="1">
    <citation type="submission" date="2024-03" db="EMBL/GenBank/DDBJ databases">
        <title>Whole genome sequencing of Streptomyces racemochromogenes, to identify antimicrobial biosynthetic gene clusters.</title>
        <authorList>
            <person name="Suryawanshi P."/>
            <person name="Krishnaraj P.U."/>
            <person name="Arun Y.P."/>
            <person name="Suryawanshi M.P."/>
            <person name="Rakshit O."/>
        </authorList>
    </citation>
    <scope>NUCLEOTIDE SEQUENCE [LARGE SCALE GENOMIC DNA]</scope>
    <source>
        <strain evidence="7 8">AUDT626</strain>
    </source>
</reference>
<protein>
    <submittedName>
        <fullName evidence="7">Sigma-70 family RNA polymerase sigma factor</fullName>
    </submittedName>
</protein>
<evidence type="ECO:0000256" key="2">
    <source>
        <dbReference type="ARBA" id="ARBA00023015"/>
    </source>
</evidence>
<dbReference type="InterPro" id="IPR013324">
    <property type="entry name" value="RNA_pol_sigma_r3/r4-like"/>
</dbReference>
<dbReference type="Pfam" id="PF08281">
    <property type="entry name" value="Sigma70_r4_2"/>
    <property type="match status" value="1"/>
</dbReference>
<comment type="similarity">
    <text evidence="1">Belongs to the sigma-70 factor family. ECF subfamily.</text>
</comment>
<keyword evidence="8" id="KW-1185">Reference proteome</keyword>
<dbReference type="RefSeq" id="WP_395509575.1">
    <property type="nucleotide sequence ID" value="NZ_JBBDHD010000022.1"/>
</dbReference>
<evidence type="ECO:0000256" key="3">
    <source>
        <dbReference type="ARBA" id="ARBA00023082"/>
    </source>
</evidence>
<dbReference type="PANTHER" id="PTHR43133:SF53">
    <property type="entry name" value="ECF RNA POLYMERASE SIGMA-E FACTOR"/>
    <property type="match status" value="1"/>
</dbReference>
<dbReference type="CDD" id="cd06171">
    <property type="entry name" value="Sigma70_r4"/>
    <property type="match status" value="1"/>
</dbReference>
<evidence type="ECO:0000256" key="1">
    <source>
        <dbReference type="ARBA" id="ARBA00010641"/>
    </source>
</evidence>
<dbReference type="NCBIfam" id="TIGR02937">
    <property type="entry name" value="sigma70-ECF"/>
    <property type="match status" value="1"/>
</dbReference>
<evidence type="ECO:0000259" key="5">
    <source>
        <dbReference type="Pfam" id="PF04542"/>
    </source>
</evidence>
<keyword evidence="2" id="KW-0805">Transcription regulation</keyword>
<dbReference type="InterPro" id="IPR007627">
    <property type="entry name" value="RNA_pol_sigma70_r2"/>
</dbReference>
<dbReference type="SUPFAM" id="SSF88659">
    <property type="entry name" value="Sigma3 and sigma4 domains of RNA polymerase sigma factors"/>
    <property type="match status" value="1"/>
</dbReference>
<dbReference type="InterPro" id="IPR013325">
    <property type="entry name" value="RNA_pol_sigma_r2"/>
</dbReference>
<dbReference type="EMBL" id="JBBDHD010000022">
    <property type="protein sequence ID" value="MFH7595718.1"/>
    <property type="molecule type" value="Genomic_DNA"/>
</dbReference>
<gene>
    <name evidence="7" type="ORF">WDV06_11530</name>
</gene>
<dbReference type="Proteomes" id="UP001610631">
    <property type="component" value="Unassembled WGS sequence"/>
</dbReference>
<keyword evidence="3" id="KW-0731">Sigma factor</keyword>
<evidence type="ECO:0000259" key="6">
    <source>
        <dbReference type="Pfam" id="PF08281"/>
    </source>
</evidence>
<dbReference type="InterPro" id="IPR036388">
    <property type="entry name" value="WH-like_DNA-bd_sf"/>
</dbReference>
<accession>A0ABW7PBH3</accession>
<keyword evidence="4" id="KW-0804">Transcription</keyword>
<evidence type="ECO:0000256" key="4">
    <source>
        <dbReference type="ARBA" id="ARBA00023163"/>
    </source>
</evidence>
<name>A0ABW7PBH3_9ACTN</name>
<evidence type="ECO:0000313" key="7">
    <source>
        <dbReference type="EMBL" id="MFH7595718.1"/>
    </source>
</evidence>
<dbReference type="Gene3D" id="1.10.1740.10">
    <property type="match status" value="1"/>
</dbReference>
<dbReference type="InterPro" id="IPR013249">
    <property type="entry name" value="RNA_pol_sigma70_r4_t2"/>
</dbReference>
<feature type="domain" description="RNA polymerase sigma-70 region 2" evidence="5">
    <location>
        <begin position="37"/>
        <end position="95"/>
    </location>
</feature>